<comment type="caution">
    <text evidence="1">The sequence shown here is derived from an EMBL/GenBank/DDBJ whole genome shotgun (WGS) entry which is preliminary data.</text>
</comment>
<gene>
    <name evidence="1" type="ORF">AVEN_98967_1</name>
</gene>
<dbReference type="AlphaFoldDB" id="A0A4Y2F4Z1"/>
<organism evidence="1 2">
    <name type="scientific">Araneus ventricosus</name>
    <name type="common">Orbweaver spider</name>
    <name type="synonym">Epeira ventricosa</name>
    <dbReference type="NCBI Taxonomy" id="182803"/>
    <lineage>
        <taxon>Eukaryota</taxon>
        <taxon>Metazoa</taxon>
        <taxon>Ecdysozoa</taxon>
        <taxon>Arthropoda</taxon>
        <taxon>Chelicerata</taxon>
        <taxon>Arachnida</taxon>
        <taxon>Araneae</taxon>
        <taxon>Araneomorphae</taxon>
        <taxon>Entelegynae</taxon>
        <taxon>Araneoidea</taxon>
        <taxon>Araneidae</taxon>
        <taxon>Araneus</taxon>
    </lineage>
</organism>
<dbReference type="Proteomes" id="UP000499080">
    <property type="component" value="Unassembled WGS sequence"/>
</dbReference>
<dbReference type="EMBL" id="BGPR01094831">
    <property type="protein sequence ID" value="GBM36211.1"/>
    <property type="molecule type" value="Genomic_DNA"/>
</dbReference>
<accession>A0A4Y2F4Z1</accession>
<evidence type="ECO:0000313" key="1">
    <source>
        <dbReference type="EMBL" id="GBM36211.1"/>
    </source>
</evidence>
<proteinExistence type="predicted"/>
<protein>
    <submittedName>
        <fullName evidence="1">Uncharacterized protein</fullName>
    </submittedName>
</protein>
<sequence length="90" mass="10020">MVRSQPRSRRVSKLIPFKNHMPGLSFAGSDRVLETCLSVVQFLGGVAASGCHLRHMIIGSQPWSNGTRVTFYSGRYYLNFCKLTSTILAL</sequence>
<reference evidence="1 2" key="1">
    <citation type="journal article" date="2019" name="Sci. Rep.">
        <title>Orb-weaving spider Araneus ventricosus genome elucidates the spidroin gene catalogue.</title>
        <authorList>
            <person name="Kono N."/>
            <person name="Nakamura H."/>
            <person name="Ohtoshi R."/>
            <person name="Moran D.A.P."/>
            <person name="Shinohara A."/>
            <person name="Yoshida Y."/>
            <person name="Fujiwara M."/>
            <person name="Mori M."/>
            <person name="Tomita M."/>
            <person name="Arakawa K."/>
        </authorList>
    </citation>
    <scope>NUCLEOTIDE SEQUENCE [LARGE SCALE GENOMIC DNA]</scope>
</reference>
<name>A0A4Y2F4Z1_ARAVE</name>
<feature type="non-terminal residue" evidence="1">
    <location>
        <position position="90"/>
    </location>
</feature>
<evidence type="ECO:0000313" key="2">
    <source>
        <dbReference type="Proteomes" id="UP000499080"/>
    </source>
</evidence>
<keyword evidence="2" id="KW-1185">Reference proteome</keyword>